<protein>
    <submittedName>
        <fullName evidence="6">2-dehydro-3-deoxyphosphogluconate aldolase/4-hydroxy-2-oxoglutarate aldolase</fullName>
    </submittedName>
</protein>
<dbReference type="InterPro" id="IPR000887">
    <property type="entry name" value="Aldlse_KDPG_KHG"/>
</dbReference>
<evidence type="ECO:0000256" key="5">
    <source>
        <dbReference type="ARBA" id="ARBA00023277"/>
    </source>
</evidence>
<dbReference type="CDD" id="cd00452">
    <property type="entry name" value="KDPG_aldolase"/>
    <property type="match status" value="1"/>
</dbReference>
<evidence type="ECO:0000313" key="6">
    <source>
        <dbReference type="EMBL" id="KEZ78286.1"/>
    </source>
</evidence>
<keyword evidence="7" id="KW-1185">Reference proteome</keyword>
<comment type="caution">
    <text evidence="6">The sequence shown here is derived from an EMBL/GenBank/DDBJ whole genome shotgun (WGS) entry which is preliminary data.</text>
</comment>
<dbReference type="PANTHER" id="PTHR30246">
    <property type="entry name" value="2-KETO-3-DEOXY-6-PHOSPHOGLUCONATE ALDOLASE"/>
    <property type="match status" value="1"/>
</dbReference>
<keyword evidence="4" id="KW-0456">Lyase</keyword>
<dbReference type="PANTHER" id="PTHR30246:SF1">
    <property type="entry name" value="2-DEHYDRO-3-DEOXY-6-PHOSPHOGALACTONATE ALDOLASE-RELATED"/>
    <property type="match status" value="1"/>
</dbReference>
<dbReference type="Proteomes" id="UP000028302">
    <property type="component" value="Unassembled WGS sequence"/>
</dbReference>
<evidence type="ECO:0000256" key="1">
    <source>
        <dbReference type="ARBA" id="ARBA00004761"/>
    </source>
</evidence>
<proteinExistence type="inferred from homology"/>
<dbReference type="OrthoDB" id="9805177at2"/>
<evidence type="ECO:0000256" key="2">
    <source>
        <dbReference type="ARBA" id="ARBA00006906"/>
    </source>
</evidence>
<dbReference type="InterPro" id="IPR031338">
    <property type="entry name" value="KDPG/KHG_AS_2"/>
</dbReference>
<keyword evidence="5" id="KW-0119">Carbohydrate metabolism</keyword>
<dbReference type="PROSITE" id="PS00160">
    <property type="entry name" value="ALDOLASE_KDPG_KHG_2"/>
    <property type="match status" value="1"/>
</dbReference>
<reference evidence="6 7" key="1">
    <citation type="submission" date="2013-03" db="EMBL/GenBank/DDBJ databases">
        <title>Salinisphaera hydrothermalis C41B8 Genome Sequencing.</title>
        <authorList>
            <person name="Li C."/>
            <person name="Lai Q."/>
            <person name="Shao Z."/>
        </authorList>
    </citation>
    <scope>NUCLEOTIDE SEQUENCE [LARGE SCALE GENOMIC DNA]</scope>
    <source>
        <strain evidence="6 7">C41B8</strain>
    </source>
</reference>
<dbReference type="InterPro" id="IPR013785">
    <property type="entry name" value="Aldolase_TIM"/>
</dbReference>
<dbReference type="EMBL" id="APNK01000005">
    <property type="protein sequence ID" value="KEZ78286.1"/>
    <property type="molecule type" value="Genomic_DNA"/>
</dbReference>
<dbReference type="GO" id="GO:0016829">
    <property type="term" value="F:lyase activity"/>
    <property type="evidence" value="ECO:0007669"/>
    <property type="project" value="UniProtKB-KW"/>
</dbReference>
<dbReference type="PATRIC" id="fig|1304275.5.peg.1078"/>
<dbReference type="STRING" id="1304275.C41B8_05273"/>
<sequence>MADTLAIMKMSPVIPVVTIHSVDDAVAMARDLYAGGIKTIEITRRTQVAMEAARAIRAEVPELCMGIGTVWTEAQAREALDVGAQFMVSPGIADEVGAVCREADLPYLPGAQTVSEVAYLVRQGWQQVKLFPASVIGGPTAIKAYAAVFPDVKFCPTGGITEQSASDYLKLSSIPCVGGSWLANPPKGDLPEGESPIRAAAERAARLGR</sequence>
<comment type="subunit">
    <text evidence="3">Homotrimer.</text>
</comment>
<dbReference type="AlphaFoldDB" id="A0A084INK2"/>
<evidence type="ECO:0000313" key="7">
    <source>
        <dbReference type="Proteomes" id="UP000028302"/>
    </source>
</evidence>
<dbReference type="SUPFAM" id="SSF51569">
    <property type="entry name" value="Aldolase"/>
    <property type="match status" value="1"/>
</dbReference>
<evidence type="ECO:0000256" key="3">
    <source>
        <dbReference type="ARBA" id="ARBA00011233"/>
    </source>
</evidence>
<evidence type="ECO:0000256" key="4">
    <source>
        <dbReference type="ARBA" id="ARBA00023239"/>
    </source>
</evidence>
<dbReference type="RefSeq" id="WP_037335120.1">
    <property type="nucleotide sequence ID" value="NZ_APNK01000005.1"/>
</dbReference>
<accession>A0A084INK2</accession>
<dbReference type="eggNOG" id="COG0800">
    <property type="taxonomic scope" value="Bacteria"/>
</dbReference>
<comment type="pathway">
    <text evidence="1">Carbohydrate acid metabolism.</text>
</comment>
<organism evidence="6 7">
    <name type="scientific">Salinisphaera hydrothermalis (strain C41B8)</name>
    <dbReference type="NCBI Taxonomy" id="1304275"/>
    <lineage>
        <taxon>Bacteria</taxon>
        <taxon>Pseudomonadati</taxon>
        <taxon>Pseudomonadota</taxon>
        <taxon>Gammaproteobacteria</taxon>
        <taxon>Salinisphaerales</taxon>
        <taxon>Salinisphaeraceae</taxon>
        <taxon>Salinisphaera</taxon>
    </lineage>
</organism>
<dbReference type="Pfam" id="PF01081">
    <property type="entry name" value="Aldolase"/>
    <property type="match status" value="1"/>
</dbReference>
<comment type="similarity">
    <text evidence="2">Belongs to the KHG/KDPG aldolase family.</text>
</comment>
<gene>
    <name evidence="6" type="ORF">C41B8_05273</name>
</gene>
<name>A0A084INK2_SALHC</name>
<dbReference type="NCBIfam" id="TIGR01182">
    <property type="entry name" value="eda"/>
    <property type="match status" value="1"/>
</dbReference>
<dbReference type="Gene3D" id="3.20.20.70">
    <property type="entry name" value="Aldolase class I"/>
    <property type="match status" value="1"/>
</dbReference>